<dbReference type="PROSITE" id="PS50011">
    <property type="entry name" value="PROTEIN_KINASE_DOM"/>
    <property type="match status" value="1"/>
</dbReference>
<evidence type="ECO:0000256" key="4">
    <source>
        <dbReference type="ARBA" id="ARBA00022840"/>
    </source>
</evidence>
<dbReference type="InterPro" id="IPR008271">
    <property type="entry name" value="Ser/Thr_kinase_AS"/>
</dbReference>
<dbReference type="KEGG" id="ruv:EC9_19610"/>
<dbReference type="SUPFAM" id="SSF56112">
    <property type="entry name" value="Protein kinase-like (PK-like)"/>
    <property type="match status" value="1"/>
</dbReference>
<evidence type="ECO:0000259" key="7">
    <source>
        <dbReference type="PROSITE" id="PS50011"/>
    </source>
</evidence>
<feature type="domain" description="Protein kinase" evidence="7">
    <location>
        <begin position="119"/>
        <end position="380"/>
    </location>
</feature>
<evidence type="ECO:0000313" key="9">
    <source>
        <dbReference type="Proteomes" id="UP000319557"/>
    </source>
</evidence>
<dbReference type="PROSITE" id="PS00107">
    <property type="entry name" value="PROTEIN_KINASE_ATP"/>
    <property type="match status" value="1"/>
</dbReference>
<evidence type="ECO:0000256" key="2">
    <source>
        <dbReference type="ARBA" id="ARBA00022741"/>
    </source>
</evidence>
<dbReference type="Gene3D" id="1.10.510.10">
    <property type="entry name" value="Transferase(Phosphotransferase) domain 1"/>
    <property type="match status" value="1"/>
</dbReference>
<dbReference type="EMBL" id="CP036261">
    <property type="protein sequence ID" value="QDS87779.1"/>
    <property type="molecule type" value="Genomic_DNA"/>
</dbReference>
<protein>
    <submittedName>
        <fullName evidence="8">Serine/threonine-protein kinase PrkC</fullName>
        <ecNumber evidence="8">2.7.11.1</ecNumber>
    </submittedName>
</protein>
<dbReference type="AlphaFoldDB" id="A0A517LYV5"/>
<dbReference type="SMART" id="SM00220">
    <property type="entry name" value="S_TKc"/>
    <property type="match status" value="1"/>
</dbReference>
<sequence length="842" mass="92591">MSSIERELFISVLEVESSIARRSLLKRLCPEDHELRGRVESLLETHERDSQFLAMPAIEQIAPSRSGAMDQLLGGSTRREEPASEAQTTDCGSELGDMQILGYLEPSTCPKSLGRLAHYDLLEIVGQGAFGTVFRAFDEKLQRMVAIKMLSVDFAATSPARKRFLREARTAAAIRHENVVAIYAVEESPIPYIVMEYVSGMTLQQRLLQTGPLDLADVLRLGKQVANGLAAAHAQQVIHRDVKPSNILLECNAEARGKLTDFGLARTSDDASITHSGMIAGTPLYMAPEQVLGHRLDHRADLFSLGSVLYEMLCGRPPFRAPTMHAVMKRVAEDTPRGLDEIIPETPDWMIAIVSKLHEKNPAARYGSATEVGDLLQRCLIDLEQGCIPSLPKQPRLVSPRFSAIPATLTRLHSGFGNPFVSIAAGLMLTLIIGVGISDATGVTQLVSTVIRLTTGAGTLVLATDDPNTQVMIDGEEVVIRGAGIKELTLRPGQHQVAVMKDGVLAKRELVSIERNGRSVLQVRLEPDAQPSHAAASAAGEVRPHSAPRAAMPVDEVVQRLLSPDYEWSEPINLGREINSESEDSQTTLSADGCRMMFFSRRNGTHGIYECRRDNLDQPFGKPVRIPPGDLNDSRFQFSPGLSSDGLSLVFSCRDKKLDLFISHRESRDEPWQRAKELNRELKLRSNAMHPSFSPSGLTLAFSSSRPGGKAGAMDIWIAHRRHLNAPWTPAKALGNAINTDRFEGYPQLLDDNQTLLFVRSYDVGHSGHPLMRQYLAQRNNQGEIEVQHLNSPVSHSFFLLPDAKSMYFSRCGPPGRGAPQGLWLTRRVPKRTVADGGRANL</sequence>
<dbReference type="InterPro" id="IPR011042">
    <property type="entry name" value="6-blade_b-propeller_TolB-like"/>
</dbReference>
<accession>A0A517LYV5</accession>
<evidence type="ECO:0000256" key="3">
    <source>
        <dbReference type="ARBA" id="ARBA00022777"/>
    </source>
</evidence>
<feature type="region of interest" description="Disordered" evidence="6">
    <location>
        <begin position="528"/>
        <end position="547"/>
    </location>
</feature>
<dbReference type="CDD" id="cd14014">
    <property type="entry name" value="STKc_PknB_like"/>
    <property type="match status" value="1"/>
</dbReference>
<evidence type="ECO:0000313" key="8">
    <source>
        <dbReference type="EMBL" id="QDS87779.1"/>
    </source>
</evidence>
<reference evidence="8 9" key="1">
    <citation type="submission" date="2019-02" db="EMBL/GenBank/DDBJ databases">
        <title>Deep-cultivation of Planctomycetes and their phenomic and genomic characterization uncovers novel biology.</title>
        <authorList>
            <person name="Wiegand S."/>
            <person name="Jogler M."/>
            <person name="Boedeker C."/>
            <person name="Pinto D."/>
            <person name="Vollmers J."/>
            <person name="Rivas-Marin E."/>
            <person name="Kohn T."/>
            <person name="Peeters S.H."/>
            <person name="Heuer A."/>
            <person name="Rast P."/>
            <person name="Oberbeckmann S."/>
            <person name="Bunk B."/>
            <person name="Jeske O."/>
            <person name="Meyerdierks A."/>
            <person name="Storesund J.E."/>
            <person name="Kallscheuer N."/>
            <person name="Luecker S."/>
            <person name="Lage O.M."/>
            <person name="Pohl T."/>
            <person name="Merkel B.J."/>
            <person name="Hornburger P."/>
            <person name="Mueller R.-W."/>
            <person name="Bruemmer F."/>
            <person name="Labrenz M."/>
            <person name="Spormann A.M."/>
            <person name="Op den Camp H."/>
            <person name="Overmann J."/>
            <person name="Amann R."/>
            <person name="Jetten M.S.M."/>
            <person name="Mascher T."/>
            <person name="Medema M.H."/>
            <person name="Devos D.P."/>
            <person name="Kaster A.-K."/>
            <person name="Ovreas L."/>
            <person name="Rohde M."/>
            <person name="Galperin M.Y."/>
            <person name="Jogler C."/>
        </authorList>
    </citation>
    <scope>NUCLEOTIDE SEQUENCE [LARGE SCALE GENOMIC DNA]</scope>
    <source>
        <strain evidence="8 9">EC9</strain>
    </source>
</reference>
<keyword evidence="4 5" id="KW-0067">ATP-binding</keyword>
<evidence type="ECO:0000256" key="5">
    <source>
        <dbReference type="PROSITE-ProRule" id="PRU10141"/>
    </source>
</evidence>
<dbReference type="Gene3D" id="2.120.10.30">
    <property type="entry name" value="TolB, C-terminal domain"/>
    <property type="match status" value="1"/>
</dbReference>
<dbReference type="PANTHER" id="PTHR43289:SF6">
    <property type="entry name" value="SERINE_THREONINE-PROTEIN KINASE NEKL-3"/>
    <property type="match status" value="1"/>
</dbReference>
<dbReference type="PROSITE" id="PS00108">
    <property type="entry name" value="PROTEIN_KINASE_ST"/>
    <property type="match status" value="1"/>
</dbReference>
<dbReference type="Pfam" id="PF00069">
    <property type="entry name" value="Pkinase"/>
    <property type="match status" value="1"/>
</dbReference>
<dbReference type="InterPro" id="IPR011009">
    <property type="entry name" value="Kinase-like_dom_sf"/>
</dbReference>
<keyword evidence="9" id="KW-1185">Reference proteome</keyword>
<name>A0A517LYV5_9BACT</name>
<dbReference type="PANTHER" id="PTHR43289">
    <property type="entry name" value="MITOGEN-ACTIVATED PROTEIN KINASE KINASE KINASE 20-RELATED"/>
    <property type="match status" value="1"/>
</dbReference>
<organism evidence="8 9">
    <name type="scientific">Rosistilla ulvae</name>
    <dbReference type="NCBI Taxonomy" id="1930277"/>
    <lineage>
        <taxon>Bacteria</taxon>
        <taxon>Pseudomonadati</taxon>
        <taxon>Planctomycetota</taxon>
        <taxon>Planctomycetia</taxon>
        <taxon>Pirellulales</taxon>
        <taxon>Pirellulaceae</taxon>
        <taxon>Rosistilla</taxon>
    </lineage>
</organism>
<dbReference type="Proteomes" id="UP000319557">
    <property type="component" value="Chromosome"/>
</dbReference>
<dbReference type="GO" id="GO:0005524">
    <property type="term" value="F:ATP binding"/>
    <property type="evidence" value="ECO:0007669"/>
    <property type="project" value="UniProtKB-UniRule"/>
</dbReference>
<dbReference type="GO" id="GO:0004674">
    <property type="term" value="F:protein serine/threonine kinase activity"/>
    <property type="evidence" value="ECO:0007669"/>
    <property type="project" value="UniProtKB-EC"/>
</dbReference>
<evidence type="ECO:0000256" key="1">
    <source>
        <dbReference type="ARBA" id="ARBA00022679"/>
    </source>
</evidence>
<dbReference type="OrthoDB" id="221884at2"/>
<dbReference type="Pfam" id="PF07676">
    <property type="entry name" value="PD40"/>
    <property type="match status" value="2"/>
</dbReference>
<proteinExistence type="predicted"/>
<evidence type="ECO:0000256" key="6">
    <source>
        <dbReference type="SAM" id="MobiDB-lite"/>
    </source>
</evidence>
<dbReference type="InterPro" id="IPR017441">
    <property type="entry name" value="Protein_kinase_ATP_BS"/>
</dbReference>
<dbReference type="Gene3D" id="3.30.200.20">
    <property type="entry name" value="Phosphorylase Kinase, domain 1"/>
    <property type="match status" value="1"/>
</dbReference>
<keyword evidence="2 5" id="KW-0547">Nucleotide-binding</keyword>
<dbReference type="InterPro" id="IPR000719">
    <property type="entry name" value="Prot_kinase_dom"/>
</dbReference>
<dbReference type="EC" id="2.7.11.1" evidence="8"/>
<dbReference type="SUPFAM" id="SSF82171">
    <property type="entry name" value="DPP6 N-terminal domain-like"/>
    <property type="match status" value="1"/>
</dbReference>
<feature type="region of interest" description="Disordered" evidence="6">
    <location>
        <begin position="69"/>
        <end position="91"/>
    </location>
</feature>
<keyword evidence="1 8" id="KW-0808">Transferase</keyword>
<keyword evidence="3 8" id="KW-0418">Kinase</keyword>
<gene>
    <name evidence="8" type="primary">prkC_6</name>
    <name evidence="8" type="ORF">EC9_19610</name>
</gene>
<feature type="binding site" evidence="5">
    <location>
        <position position="148"/>
    </location>
    <ligand>
        <name>ATP</name>
        <dbReference type="ChEBI" id="CHEBI:30616"/>
    </ligand>
</feature>
<dbReference type="InterPro" id="IPR011659">
    <property type="entry name" value="WD40"/>
</dbReference>